<keyword evidence="8" id="KW-1185">Reference proteome</keyword>
<proteinExistence type="predicted"/>
<evidence type="ECO:0000256" key="1">
    <source>
        <dbReference type="ARBA" id="ARBA00004141"/>
    </source>
</evidence>
<feature type="transmembrane region" description="Helical" evidence="6">
    <location>
        <begin position="242"/>
        <end position="264"/>
    </location>
</feature>
<feature type="transmembrane region" description="Helical" evidence="6">
    <location>
        <begin position="45"/>
        <end position="65"/>
    </location>
</feature>
<reference evidence="7 8" key="1">
    <citation type="submission" date="2016-02" db="EMBL/GenBank/DDBJ databases">
        <title>Complete genome sequence and transcriptome regulation of the pentose utilising yeast Sugiyamaella lignohabitans.</title>
        <authorList>
            <person name="Bellasio M."/>
            <person name="Peymann A."/>
            <person name="Valli M."/>
            <person name="Sipitzky M."/>
            <person name="Graf A."/>
            <person name="Sauer M."/>
            <person name="Marx H."/>
            <person name="Mattanovich D."/>
        </authorList>
    </citation>
    <scope>NUCLEOTIDE SEQUENCE [LARGE SCALE GENOMIC DNA]</scope>
    <source>
        <strain evidence="7 8">CBS 10342</strain>
    </source>
</reference>
<dbReference type="SUPFAM" id="SSF103473">
    <property type="entry name" value="MFS general substrate transporter"/>
    <property type="match status" value="1"/>
</dbReference>
<evidence type="ECO:0000256" key="3">
    <source>
        <dbReference type="ARBA" id="ARBA00022692"/>
    </source>
</evidence>
<organism evidence="7 8">
    <name type="scientific">Sugiyamaella lignohabitans</name>
    <dbReference type="NCBI Taxonomy" id="796027"/>
    <lineage>
        <taxon>Eukaryota</taxon>
        <taxon>Fungi</taxon>
        <taxon>Dikarya</taxon>
        <taxon>Ascomycota</taxon>
        <taxon>Saccharomycotina</taxon>
        <taxon>Dipodascomycetes</taxon>
        <taxon>Dipodascales</taxon>
        <taxon>Trichomonascaceae</taxon>
        <taxon>Sugiyamaella</taxon>
    </lineage>
</organism>
<sequence length="339" mass="37673">MWYKKAEQGKRIGAFYVMNSVTLIAAGIISYAASFAKTAFASWRIFLLCMGLVTVFCGICVFLFLPDSIVRSKGFTDEEKVAALLRVKDEQSGTQNSKLKRYQMVEAVSDPKVWFVVLSVFLFSIPNGAITVFNSIIINSYGFGSQETLIVGAPAGVVTGAAVIIIQYYSDKTQNRTLISIWYFIPSIVGLAIMIALGDREKTLSMKAGLLIASYLSQVFGGGLALFLSWNASNIAGHSKKALVNALTFIAFPLGNILGTQTFQNKDAPMYIPGKISIMACLCAQVVVSTVWFFVNKYYNKKKQTFLDTLNVYEYEGLRMKMEFSDETDMRNPFFKYTK</sequence>
<feature type="transmembrane region" description="Helical" evidence="6">
    <location>
        <begin position="181"/>
        <end position="198"/>
    </location>
</feature>
<name>A0A161HIH7_9ASCO</name>
<protein>
    <submittedName>
        <fullName evidence="7">Thi73p</fullName>
    </submittedName>
</protein>
<gene>
    <name evidence="7" type="primary">THI73</name>
    <name evidence="7" type="ORF">AWJ20_3742</name>
</gene>
<dbReference type="InterPro" id="IPR011701">
    <property type="entry name" value="MFS"/>
</dbReference>
<dbReference type="GO" id="GO:0016020">
    <property type="term" value="C:membrane"/>
    <property type="evidence" value="ECO:0007669"/>
    <property type="project" value="UniProtKB-SubCell"/>
</dbReference>
<dbReference type="Proteomes" id="UP000189580">
    <property type="component" value="Chromosome c"/>
</dbReference>
<feature type="transmembrane region" description="Helical" evidence="6">
    <location>
        <begin position="149"/>
        <end position="169"/>
    </location>
</feature>
<dbReference type="InterPro" id="IPR036259">
    <property type="entry name" value="MFS_trans_sf"/>
</dbReference>
<accession>A0A161HIH7</accession>
<evidence type="ECO:0000256" key="6">
    <source>
        <dbReference type="SAM" id="Phobius"/>
    </source>
</evidence>
<feature type="transmembrane region" description="Helical" evidence="6">
    <location>
        <begin position="12"/>
        <end position="33"/>
    </location>
</feature>
<dbReference type="AlphaFoldDB" id="A0A161HIH7"/>
<dbReference type="GO" id="GO:0022857">
    <property type="term" value="F:transmembrane transporter activity"/>
    <property type="evidence" value="ECO:0007669"/>
    <property type="project" value="InterPro"/>
</dbReference>
<dbReference type="Pfam" id="PF07690">
    <property type="entry name" value="MFS_1"/>
    <property type="match status" value="1"/>
</dbReference>
<feature type="transmembrane region" description="Helical" evidence="6">
    <location>
        <begin position="276"/>
        <end position="295"/>
    </location>
</feature>
<keyword evidence="3 6" id="KW-0812">Transmembrane</keyword>
<dbReference type="OrthoDB" id="6730379at2759"/>
<keyword evidence="4 6" id="KW-1133">Transmembrane helix</keyword>
<evidence type="ECO:0000313" key="8">
    <source>
        <dbReference type="Proteomes" id="UP000189580"/>
    </source>
</evidence>
<dbReference type="RefSeq" id="XP_018733425.1">
    <property type="nucleotide sequence ID" value="XM_018880768.1"/>
</dbReference>
<dbReference type="EMBL" id="CP014500">
    <property type="protein sequence ID" value="ANB10948.1"/>
    <property type="molecule type" value="Genomic_DNA"/>
</dbReference>
<evidence type="ECO:0000313" key="7">
    <source>
        <dbReference type="EMBL" id="ANB10948.1"/>
    </source>
</evidence>
<feature type="transmembrane region" description="Helical" evidence="6">
    <location>
        <begin position="210"/>
        <end position="230"/>
    </location>
</feature>
<dbReference type="GeneID" id="30035797"/>
<dbReference type="KEGG" id="slb:AWJ20_3742"/>
<evidence type="ECO:0000256" key="2">
    <source>
        <dbReference type="ARBA" id="ARBA00022448"/>
    </source>
</evidence>
<dbReference type="Gene3D" id="1.20.1250.20">
    <property type="entry name" value="MFS general substrate transporter like domains"/>
    <property type="match status" value="1"/>
</dbReference>
<evidence type="ECO:0000256" key="4">
    <source>
        <dbReference type="ARBA" id="ARBA00022989"/>
    </source>
</evidence>
<feature type="transmembrane region" description="Helical" evidence="6">
    <location>
        <begin position="113"/>
        <end position="137"/>
    </location>
</feature>
<dbReference type="PANTHER" id="PTHR43791:SF40">
    <property type="entry name" value="THIAMINE PATHWAY TRANSPORTER THI73"/>
    <property type="match status" value="1"/>
</dbReference>
<keyword evidence="2" id="KW-0813">Transport</keyword>
<comment type="subcellular location">
    <subcellularLocation>
        <location evidence="1">Membrane</location>
        <topology evidence="1">Multi-pass membrane protein</topology>
    </subcellularLocation>
</comment>
<dbReference type="PANTHER" id="PTHR43791">
    <property type="entry name" value="PERMEASE-RELATED"/>
    <property type="match status" value="1"/>
</dbReference>
<keyword evidence="5 6" id="KW-0472">Membrane</keyword>
<evidence type="ECO:0000256" key="5">
    <source>
        <dbReference type="ARBA" id="ARBA00023136"/>
    </source>
</evidence>